<dbReference type="GO" id="GO:0032259">
    <property type="term" value="P:methylation"/>
    <property type="evidence" value="ECO:0007669"/>
    <property type="project" value="UniProtKB-KW"/>
</dbReference>
<evidence type="ECO:0000256" key="3">
    <source>
        <dbReference type="ARBA" id="ARBA00022603"/>
    </source>
</evidence>
<dbReference type="EC" id="2.1.1.-" evidence="6"/>
<evidence type="ECO:0000313" key="8">
    <source>
        <dbReference type="EMBL" id="MDB0578923.1"/>
    </source>
</evidence>
<dbReference type="GO" id="GO:0008276">
    <property type="term" value="F:protein methyltransferase activity"/>
    <property type="evidence" value="ECO:0007669"/>
    <property type="project" value="UniProtKB-UniRule"/>
</dbReference>
<dbReference type="SUPFAM" id="SSF53335">
    <property type="entry name" value="S-adenosyl-L-methionine-dependent methyltransferases"/>
    <property type="match status" value="1"/>
</dbReference>
<evidence type="ECO:0000313" key="10">
    <source>
        <dbReference type="Proteomes" id="UP000527860"/>
    </source>
</evidence>
<keyword evidence="4 6" id="KW-0808">Transferase</keyword>
<dbReference type="RefSeq" id="WP_040104573.1">
    <property type="nucleotide sequence ID" value="NZ_JABEVU030000001.1"/>
</dbReference>
<evidence type="ECO:0000256" key="1">
    <source>
        <dbReference type="ARBA" id="ARBA00009741"/>
    </source>
</evidence>
<dbReference type="Pfam" id="PF06325">
    <property type="entry name" value="PrmA"/>
    <property type="match status" value="1"/>
</dbReference>
<dbReference type="EMBL" id="JABEVU030000001">
    <property type="protein sequence ID" value="MDB0578923.1"/>
    <property type="molecule type" value="Genomic_DNA"/>
</dbReference>
<dbReference type="OrthoDB" id="9785995at2"/>
<dbReference type="InterPro" id="IPR029063">
    <property type="entry name" value="SAM-dependent_MTases_sf"/>
</dbReference>
<dbReference type="Proteomes" id="UP000527860">
    <property type="component" value="Unassembled WGS sequence"/>
</dbReference>
<dbReference type="Gene3D" id="3.40.50.150">
    <property type="entry name" value="Vaccinia Virus protein VP39"/>
    <property type="match status" value="1"/>
</dbReference>
<dbReference type="PANTHER" id="PTHR43648:SF1">
    <property type="entry name" value="ELECTRON TRANSFER FLAVOPROTEIN BETA SUBUNIT LYSINE METHYLTRANSFERASE"/>
    <property type="match status" value="1"/>
</dbReference>
<evidence type="ECO:0000256" key="4">
    <source>
        <dbReference type="ARBA" id="ARBA00022679"/>
    </source>
</evidence>
<evidence type="ECO:0000256" key="6">
    <source>
        <dbReference type="HAMAP-Rule" id="MF_00735"/>
    </source>
</evidence>
<evidence type="ECO:0000256" key="2">
    <source>
        <dbReference type="ARBA" id="ARBA00022490"/>
    </source>
</evidence>
<accession>A0A0C2HDS7</accession>
<comment type="function">
    <text evidence="6">Methylates ribosomal protein L11.</text>
</comment>
<dbReference type="PANTHER" id="PTHR43648">
    <property type="entry name" value="ELECTRON TRANSFER FLAVOPROTEIN BETA SUBUNIT LYSINE METHYLTRANSFERASE"/>
    <property type="match status" value="1"/>
</dbReference>
<dbReference type="NCBIfam" id="TIGR00406">
    <property type="entry name" value="prmA"/>
    <property type="match status" value="1"/>
</dbReference>
<dbReference type="GO" id="GO:0005840">
    <property type="term" value="C:ribosome"/>
    <property type="evidence" value="ECO:0007669"/>
    <property type="project" value="UniProtKB-KW"/>
</dbReference>
<reference evidence="8" key="2">
    <citation type="submission" date="2020-04" db="EMBL/GenBank/DDBJ databases">
        <authorList>
            <person name="Tanveer F."/>
            <person name="Xie Y."/>
            <person name="Shinwari Z.K."/>
        </authorList>
    </citation>
    <scope>NUCLEOTIDE SEQUENCE</scope>
    <source>
        <strain evidence="8">MOSEL-ME25</strain>
    </source>
</reference>
<dbReference type="InterPro" id="IPR004498">
    <property type="entry name" value="Ribosomal_PrmA_MeTrfase"/>
</dbReference>
<sequence>MKWHEVSIQTKESNEESFALFLNSISKGISVEHSLDILKQKIDDFDDKYRLDPKDYPESDIRITVYFDETADIEGRLGEIHDFIESQPLDEKSAIVIETKEINEEDWENEWKKYFHSFRVSEQFVIVPSWELEDYEFQPDDKLIKLDPGMAFGTGDHPTTSMCLKMIENTVKPEHKIIDVGTGSGILTIGSHLMGARDLKATDIDELSIKVARENFELNGCAEDIVLETGDLLKSETGTYDIIIANILAHIIDDMIDDAHDRLSAGGSFIASGIITEARDDIIAHMEGAGFSVEEVLEENGWVSILARKA</sequence>
<keyword evidence="7" id="KW-0689">Ribosomal protein</keyword>
<dbReference type="HAMAP" id="MF_00735">
    <property type="entry name" value="Methyltr_PrmA"/>
    <property type="match status" value="1"/>
</dbReference>
<dbReference type="STRING" id="45670.SN16_00040"/>
<protein>
    <recommendedName>
        <fullName evidence="6">Ribosomal protein L11 methyltransferase</fullName>
        <shortName evidence="6">L11 Mtase</shortName>
        <ecNumber evidence="6">2.1.1.-</ecNumber>
    </recommendedName>
</protein>
<evidence type="ECO:0000256" key="5">
    <source>
        <dbReference type="ARBA" id="ARBA00022691"/>
    </source>
</evidence>
<reference evidence="8" key="3">
    <citation type="submission" date="2022-12" db="EMBL/GenBank/DDBJ databases">
        <title>Genome analysis and biological profiling of marine Salinicoccus roseus MOSEL-ME25.</title>
        <authorList>
            <person name="Mirza F.T."/>
            <person name="Xie Y."/>
            <person name="Shinwari Z.K."/>
        </authorList>
    </citation>
    <scope>NUCLEOTIDE SEQUENCE</scope>
    <source>
        <strain evidence="8">MOSEL-ME25</strain>
    </source>
</reference>
<keyword evidence="10" id="KW-1185">Reference proteome</keyword>
<keyword evidence="3 6" id="KW-0489">Methyltransferase</keyword>
<dbReference type="EMBL" id="JXII01000001">
    <property type="protein sequence ID" value="KIH71795.1"/>
    <property type="molecule type" value="Genomic_DNA"/>
</dbReference>
<dbReference type="AlphaFoldDB" id="A0A0C2HDS7"/>
<comment type="catalytic activity">
    <reaction evidence="6">
        <text>L-lysyl-[protein] + 3 S-adenosyl-L-methionine = N(6),N(6),N(6)-trimethyl-L-lysyl-[protein] + 3 S-adenosyl-L-homocysteine + 3 H(+)</text>
        <dbReference type="Rhea" id="RHEA:54192"/>
        <dbReference type="Rhea" id="RHEA-COMP:9752"/>
        <dbReference type="Rhea" id="RHEA-COMP:13826"/>
        <dbReference type="ChEBI" id="CHEBI:15378"/>
        <dbReference type="ChEBI" id="CHEBI:29969"/>
        <dbReference type="ChEBI" id="CHEBI:57856"/>
        <dbReference type="ChEBI" id="CHEBI:59789"/>
        <dbReference type="ChEBI" id="CHEBI:61961"/>
    </reaction>
</comment>
<dbReference type="Proteomes" id="UP000031546">
    <property type="component" value="Unassembled WGS sequence"/>
</dbReference>
<feature type="binding site" evidence="6">
    <location>
        <position position="181"/>
    </location>
    <ligand>
        <name>S-adenosyl-L-methionine</name>
        <dbReference type="ChEBI" id="CHEBI:59789"/>
    </ligand>
</feature>
<comment type="similarity">
    <text evidence="1 6">Belongs to the methyltransferase superfamily. PrmA family.</text>
</comment>
<evidence type="ECO:0000313" key="9">
    <source>
        <dbReference type="Proteomes" id="UP000031546"/>
    </source>
</evidence>
<comment type="caution">
    <text evidence="7">The sequence shown here is derived from an EMBL/GenBank/DDBJ whole genome shotgun (WGS) entry which is preliminary data.</text>
</comment>
<dbReference type="GeneID" id="77843927"/>
<comment type="subcellular location">
    <subcellularLocation>
        <location evidence="6">Cytoplasm</location>
    </subcellularLocation>
</comment>
<keyword evidence="7" id="KW-0687">Ribonucleoprotein</keyword>
<gene>
    <name evidence="6 8" type="primary">prmA</name>
    <name evidence="8" type="ORF">F7P68_0000040</name>
    <name evidence="7" type="ORF">SN16_00040</name>
</gene>
<proteinExistence type="inferred from homology"/>
<feature type="binding site" evidence="6">
    <location>
        <position position="160"/>
    </location>
    <ligand>
        <name>S-adenosyl-L-methionine</name>
        <dbReference type="ChEBI" id="CHEBI:59789"/>
    </ligand>
</feature>
<reference evidence="7 9" key="1">
    <citation type="submission" date="2015-01" db="EMBL/GenBank/DDBJ databases">
        <title>Genome sequences of high lactate-tolerant strain Salinicoccus roseus W12 with industrial interest.</title>
        <authorList>
            <person name="Wang H."/>
            <person name="Yu B."/>
        </authorList>
    </citation>
    <scope>NUCLEOTIDE SEQUENCE [LARGE SCALE GENOMIC DNA]</scope>
    <source>
        <strain evidence="7 9">W12</strain>
    </source>
</reference>
<dbReference type="PIRSF" id="PIRSF000401">
    <property type="entry name" value="RPL11_MTase"/>
    <property type="match status" value="1"/>
</dbReference>
<feature type="binding site" evidence="6">
    <location>
        <position position="203"/>
    </location>
    <ligand>
        <name>S-adenosyl-L-methionine</name>
        <dbReference type="ChEBI" id="CHEBI:59789"/>
    </ligand>
</feature>
<dbReference type="CDD" id="cd02440">
    <property type="entry name" value="AdoMet_MTases"/>
    <property type="match status" value="1"/>
</dbReference>
<keyword evidence="2 6" id="KW-0963">Cytoplasm</keyword>
<dbReference type="GO" id="GO:0005737">
    <property type="term" value="C:cytoplasm"/>
    <property type="evidence" value="ECO:0007669"/>
    <property type="project" value="UniProtKB-SubCell"/>
</dbReference>
<organism evidence="7 9">
    <name type="scientific">Salinicoccus roseus</name>
    <dbReference type="NCBI Taxonomy" id="45670"/>
    <lineage>
        <taxon>Bacteria</taxon>
        <taxon>Bacillati</taxon>
        <taxon>Bacillota</taxon>
        <taxon>Bacilli</taxon>
        <taxon>Bacillales</taxon>
        <taxon>Staphylococcaceae</taxon>
        <taxon>Salinicoccus</taxon>
    </lineage>
</organism>
<name>A0A0C2HDS7_9STAP</name>
<feature type="binding site" evidence="6">
    <location>
        <position position="246"/>
    </location>
    <ligand>
        <name>S-adenosyl-L-methionine</name>
        <dbReference type="ChEBI" id="CHEBI:59789"/>
    </ligand>
</feature>
<evidence type="ECO:0000313" key="7">
    <source>
        <dbReference type="EMBL" id="KIH71795.1"/>
    </source>
</evidence>
<dbReference type="InterPro" id="IPR050078">
    <property type="entry name" value="Ribosomal_L11_MeTrfase_PrmA"/>
</dbReference>
<keyword evidence="5 6" id="KW-0949">S-adenosyl-L-methionine</keyword>